<proteinExistence type="predicted"/>
<evidence type="ECO:0000313" key="1">
    <source>
        <dbReference type="EMBL" id="CBX95398.1"/>
    </source>
</evidence>
<dbReference type="Proteomes" id="UP000002668">
    <property type="component" value="Genome"/>
</dbReference>
<evidence type="ECO:0000313" key="2">
    <source>
        <dbReference type="Proteomes" id="UP000002668"/>
    </source>
</evidence>
<organism evidence="2">
    <name type="scientific">Leptosphaeria maculans (strain JN3 / isolate v23.1.3 / race Av1-4-5-6-7-8)</name>
    <name type="common">Blackleg fungus</name>
    <name type="synonym">Phoma lingam</name>
    <dbReference type="NCBI Taxonomy" id="985895"/>
    <lineage>
        <taxon>Eukaryota</taxon>
        <taxon>Fungi</taxon>
        <taxon>Dikarya</taxon>
        <taxon>Ascomycota</taxon>
        <taxon>Pezizomycotina</taxon>
        <taxon>Dothideomycetes</taxon>
        <taxon>Pleosporomycetidae</taxon>
        <taxon>Pleosporales</taxon>
        <taxon>Pleosporineae</taxon>
        <taxon>Leptosphaeriaceae</taxon>
        <taxon>Plenodomus</taxon>
        <taxon>Plenodomus lingam/Leptosphaeria maculans species complex</taxon>
    </lineage>
</organism>
<keyword evidence="2" id="KW-1185">Reference proteome</keyword>
<dbReference type="HOGENOM" id="CLU_1261714_0_0_1"/>
<reference evidence="2" key="1">
    <citation type="journal article" date="2011" name="Nat. Commun.">
        <title>Effector diversification within compartments of the Leptosphaeria maculans genome affected by Repeat-Induced Point mutations.</title>
        <authorList>
            <person name="Rouxel T."/>
            <person name="Grandaubert J."/>
            <person name="Hane J.K."/>
            <person name="Hoede C."/>
            <person name="van de Wouw A.P."/>
            <person name="Couloux A."/>
            <person name="Dominguez V."/>
            <person name="Anthouard V."/>
            <person name="Bally P."/>
            <person name="Bourras S."/>
            <person name="Cozijnsen A.J."/>
            <person name="Ciuffetti L.M."/>
            <person name="Degrave A."/>
            <person name="Dilmaghani A."/>
            <person name="Duret L."/>
            <person name="Fudal I."/>
            <person name="Goodwin S.B."/>
            <person name="Gout L."/>
            <person name="Glaser N."/>
            <person name="Linglin J."/>
            <person name="Kema G.H.J."/>
            <person name="Lapalu N."/>
            <person name="Lawrence C.B."/>
            <person name="May K."/>
            <person name="Meyer M."/>
            <person name="Ollivier B."/>
            <person name="Poulain J."/>
            <person name="Schoch C.L."/>
            <person name="Simon A."/>
            <person name="Spatafora J.W."/>
            <person name="Stachowiak A."/>
            <person name="Turgeon B.G."/>
            <person name="Tyler B.M."/>
            <person name="Vincent D."/>
            <person name="Weissenbach J."/>
            <person name="Amselem J."/>
            <person name="Quesneville H."/>
            <person name="Oliver R.P."/>
            <person name="Wincker P."/>
            <person name="Balesdent M.-H."/>
            <person name="Howlett B.J."/>
        </authorList>
    </citation>
    <scope>NUCLEOTIDE SEQUENCE [LARGE SCALE GENOMIC DNA]</scope>
    <source>
        <strain evidence="2">JN3 / isolate v23.1.3 / race Av1-4-5-6-7-8</strain>
    </source>
</reference>
<dbReference type="EMBL" id="FP929127">
    <property type="protein sequence ID" value="CBX95398.1"/>
    <property type="molecule type" value="Genomic_DNA"/>
</dbReference>
<dbReference type="AlphaFoldDB" id="E4ZXI8"/>
<sequence>MENGACTNIGHYFDNNHIRFRTQREGVWDDETAYPWIPAPHCQVPGRNPSGLSEFSGSSTLFCQPHDGPHSTSESWSHYVAPPTPAATGYSFHGNGNAMTPGLLATGSWLEAESSGWHSLYGNDKREMHSPSSAIGSLHEQQMYNEPLMQLSQSISPPEHEGYTVAHPNEYVSPDTCAFSSEPIEEQFSGPTPGKDVHKVLCPHGCGTSLTGTHAQICH</sequence>
<dbReference type="InParanoid" id="E4ZXI8"/>
<protein>
    <submittedName>
        <fullName evidence="1">Predicted protein</fullName>
    </submittedName>
</protein>
<gene>
    <name evidence="1" type="ORF">LEMA_P025500.1</name>
</gene>
<dbReference type="VEuPathDB" id="FungiDB:LEMA_P025500.1"/>
<name>E4ZXI8_LEPMJ</name>
<accession>E4ZXI8</accession>